<evidence type="ECO:0000256" key="2">
    <source>
        <dbReference type="ARBA" id="ARBA00007049"/>
    </source>
</evidence>
<evidence type="ECO:0000313" key="10">
    <source>
        <dbReference type="Proteomes" id="UP000515121"/>
    </source>
</evidence>
<comment type="function">
    <text evidence="9">Vacuolar Fe(2+) uptake transporter.</text>
</comment>
<evidence type="ECO:0000256" key="5">
    <source>
        <dbReference type="ARBA" id="ARBA00022692"/>
    </source>
</evidence>
<dbReference type="Pfam" id="PF01988">
    <property type="entry name" value="VIT1"/>
    <property type="match status" value="1"/>
</dbReference>
<keyword evidence="9" id="KW-0813">Transport</keyword>
<evidence type="ECO:0000313" key="11">
    <source>
        <dbReference type="RefSeq" id="XP_022769502.1"/>
    </source>
</evidence>
<comment type="caution">
    <text evidence="9">Lacks conserved residue(s) required for the propagation of feature annotation.</text>
</comment>
<feature type="transmembrane region" description="Helical" evidence="9">
    <location>
        <begin position="143"/>
        <end position="163"/>
    </location>
</feature>
<comment type="subcellular location">
    <subcellularLocation>
        <location evidence="1 9">Vacuole membrane</location>
        <topology evidence="1 9">Multi-pass membrane protein</topology>
    </subcellularLocation>
</comment>
<dbReference type="Proteomes" id="UP000515121">
    <property type="component" value="Unplaced"/>
</dbReference>
<accession>A0A6P6AX60</accession>
<sequence length="209" mass="23559">MIALILFWTYWCWALRTWWQTEYHWALETLSTSTKKDVAVKERAVTKWDVANHREDQLQQQLLQKYQSLGMDINDAEMVKNIFAKYKDILIDEKMTAPNAMLPPNRGGENPWKNGVVTFVAFVVFGTAPLLSFIILKSFADNDLVMFVGACFMSALALALLGIGRAKIAGKNYPSSVAIVMLNAAFAAFAAYSLRWMLRNVAGLDVPIK</sequence>
<comment type="similarity">
    <text evidence="2 9">Belongs to the CCC1 family.</text>
</comment>
<keyword evidence="4 9" id="KW-0926">Vacuole</keyword>
<evidence type="ECO:0000256" key="8">
    <source>
        <dbReference type="ARBA" id="ARBA00044464"/>
    </source>
</evidence>
<evidence type="ECO:0000256" key="4">
    <source>
        <dbReference type="ARBA" id="ARBA00022554"/>
    </source>
</evidence>
<feature type="transmembrane region" description="Helical" evidence="9">
    <location>
        <begin position="175"/>
        <end position="194"/>
    </location>
</feature>
<dbReference type="GO" id="GO:0140315">
    <property type="term" value="F:iron ion sequestering activity"/>
    <property type="evidence" value="ECO:0007669"/>
    <property type="project" value="UniProtKB-UniRule"/>
</dbReference>
<proteinExistence type="inferred from homology"/>
<keyword evidence="6 9" id="KW-1133">Transmembrane helix</keyword>
<keyword evidence="9" id="KW-0406">Ion transport</keyword>
<evidence type="ECO:0000256" key="7">
    <source>
        <dbReference type="ARBA" id="ARBA00023136"/>
    </source>
</evidence>
<comment type="catalytic activity">
    <reaction evidence="8">
        <text>Fe(2+)(in) = Fe(2+)(out)</text>
        <dbReference type="Rhea" id="RHEA:28486"/>
        <dbReference type="ChEBI" id="CHEBI:29033"/>
    </reaction>
    <physiologicalReaction direction="left-to-right" evidence="8">
        <dbReference type="Rhea" id="RHEA:28487"/>
    </physiologicalReaction>
</comment>
<keyword evidence="5 9" id="KW-0812">Transmembrane</keyword>
<dbReference type="OrthoDB" id="73465at2759"/>
<dbReference type="PANTHER" id="PTHR31851">
    <property type="entry name" value="FE(2+)/MN(2+) TRANSPORTER PCL1"/>
    <property type="match status" value="1"/>
</dbReference>
<feature type="transmembrane region" description="Helical" evidence="9">
    <location>
        <begin position="116"/>
        <end position="136"/>
    </location>
</feature>
<dbReference type="InterPro" id="IPR008217">
    <property type="entry name" value="Ccc1_fam"/>
</dbReference>
<dbReference type="RefSeq" id="XP_022769502.1">
    <property type="nucleotide sequence ID" value="XM_022913767.1"/>
</dbReference>
<dbReference type="GeneID" id="111313012"/>
<evidence type="ECO:0000256" key="6">
    <source>
        <dbReference type="ARBA" id="ARBA00022989"/>
    </source>
</evidence>
<dbReference type="KEGG" id="dzi:111313012"/>
<evidence type="ECO:0000256" key="9">
    <source>
        <dbReference type="RuleBase" id="RU369115"/>
    </source>
</evidence>
<dbReference type="AlphaFoldDB" id="A0A6P6AX60"/>
<gene>
    <name evidence="11" type="primary">LOC111313012</name>
</gene>
<evidence type="ECO:0000256" key="3">
    <source>
        <dbReference type="ARBA" id="ARBA00022496"/>
    </source>
</evidence>
<keyword evidence="3" id="KW-0408">Iron</keyword>
<name>A0A6P6AX60_DURZI</name>
<protein>
    <recommendedName>
        <fullName evidence="9">Vacuolar iron transporter</fullName>
    </recommendedName>
</protein>
<keyword evidence="7 9" id="KW-0472">Membrane</keyword>
<dbReference type="GO" id="GO:0005381">
    <property type="term" value="F:iron ion transmembrane transporter activity"/>
    <property type="evidence" value="ECO:0007669"/>
    <property type="project" value="UniProtKB-UniRule"/>
</dbReference>
<keyword evidence="3" id="KW-0410">Iron transport</keyword>
<dbReference type="GO" id="GO:0005384">
    <property type="term" value="F:manganese ion transmembrane transporter activity"/>
    <property type="evidence" value="ECO:0007669"/>
    <property type="project" value="InterPro"/>
</dbReference>
<dbReference type="GO" id="GO:0005774">
    <property type="term" value="C:vacuolar membrane"/>
    <property type="evidence" value="ECO:0007669"/>
    <property type="project" value="UniProtKB-SubCell"/>
</dbReference>
<evidence type="ECO:0000256" key="1">
    <source>
        <dbReference type="ARBA" id="ARBA00004128"/>
    </source>
</evidence>
<dbReference type="GO" id="GO:0030026">
    <property type="term" value="P:intracellular manganese ion homeostasis"/>
    <property type="evidence" value="ECO:0007669"/>
    <property type="project" value="InterPro"/>
</dbReference>
<organism evidence="10 11">
    <name type="scientific">Durio zibethinus</name>
    <name type="common">Durian</name>
    <dbReference type="NCBI Taxonomy" id="66656"/>
    <lineage>
        <taxon>Eukaryota</taxon>
        <taxon>Viridiplantae</taxon>
        <taxon>Streptophyta</taxon>
        <taxon>Embryophyta</taxon>
        <taxon>Tracheophyta</taxon>
        <taxon>Spermatophyta</taxon>
        <taxon>Magnoliopsida</taxon>
        <taxon>eudicotyledons</taxon>
        <taxon>Gunneridae</taxon>
        <taxon>Pentapetalae</taxon>
        <taxon>rosids</taxon>
        <taxon>malvids</taxon>
        <taxon>Malvales</taxon>
        <taxon>Malvaceae</taxon>
        <taxon>Helicteroideae</taxon>
        <taxon>Durio</taxon>
    </lineage>
</organism>
<reference evidence="11" key="1">
    <citation type="submission" date="2025-08" db="UniProtKB">
        <authorList>
            <consortium name="RefSeq"/>
        </authorList>
    </citation>
    <scope>IDENTIFICATION</scope>
    <source>
        <tissue evidence="11">Fruit stalk</tissue>
    </source>
</reference>
<keyword evidence="10" id="KW-1185">Reference proteome</keyword>